<sequence>MALNRWSLDRLTAWIGTVAVLTLFVPMGLYLIHNTLSSAEQYLSVRGKSLSRTLVGQIIEPVLVEDRLTLHDALHRAAEADSEVRYLCIRDRNGDIVASTFEEGPPPALSDLWSAHRGEVILFRTEDEPLMDVATPLLDGQLGTLHVGISRSRATRAANRLLWLMGIVLVAALSVVLVGARIIMISVGKPLHRLESAVSLFPQRSVGRGELNVSGTREVESLAKGFTDMVRRLELFEQDRAVTLERMIHTERLAALGELAAGLAHEVHNPLDGIQECLRYLQQDPDKSIRAAKYYPMLSEGMQRIARVMRGMLTFARSGQNISIEKCRIADVVNASQLLVQANIRDRDVDMKWQLPEDCVCMCNSQGLGQALLNLVLNAAEAAQDSPEPQVRIEATCDSQWVYVSVEDSGLGVSEELRVRVFEPFFTTKPLGEGTGLGLSVSQQLIRAVGGELELSPEPGSLGGARFIIRLPKAATSEESHD</sequence>
<feature type="transmembrane region" description="Helical" evidence="7">
    <location>
        <begin position="161"/>
        <end position="184"/>
    </location>
</feature>
<feature type="domain" description="Histidine kinase" evidence="8">
    <location>
        <begin position="262"/>
        <end position="475"/>
    </location>
</feature>
<keyword evidence="1" id="KW-0597">Phosphoprotein</keyword>
<evidence type="ECO:0000256" key="6">
    <source>
        <dbReference type="ARBA" id="ARBA00023012"/>
    </source>
</evidence>
<dbReference type="Pfam" id="PF02518">
    <property type="entry name" value="HATPase_c"/>
    <property type="match status" value="1"/>
</dbReference>
<evidence type="ECO:0000256" key="3">
    <source>
        <dbReference type="ARBA" id="ARBA00022741"/>
    </source>
</evidence>
<evidence type="ECO:0000256" key="5">
    <source>
        <dbReference type="ARBA" id="ARBA00022840"/>
    </source>
</evidence>
<dbReference type="EMBL" id="LAZR01022242">
    <property type="protein sequence ID" value="KKL82566.1"/>
    <property type="molecule type" value="Genomic_DNA"/>
</dbReference>
<comment type="caution">
    <text evidence="9">The sequence shown here is derived from an EMBL/GenBank/DDBJ whole genome shotgun (WGS) entry which is preliminary data.</text>
</comment>
<evidence type="ECO:0000256" key="1">
    <source>
        <dbReference type="ARBA" id="ARBA00022553"/>
    </source>
</evidence>
<name>A0A0F9FWB9_9ZZZZ</name>
<reference evidence="9" key="1">
    <citation type="journal article" date="2015" name="Nature">
        <title>Complex archaea that bridge the gap between prokaryotes and eukaryotes.</title>
        <authorList>
            <person name="Spang A."/>
            <person name="Saw J.H."/>
            <person name="Jorgensen S.L."/>
            <person name="Zaremba-Niedzwiedzka K."/>
            <person name="Martijn J."/>
            <person name="Lind A.E."/>
            <person name="van Eijk R."/>
            <person name="Schleper C."/>
            <person name="Guy L."/>
            <person name="Ettema T.J."/>
        </authorList>
    </citation>
    <scope>NUCLEOTIDE SEQUENCE</scope>
</reference>
<dbReference type="PROSITE" id="PS50109">
    <property type="entry name" value="HIS_KIN"/>
    <property type="match status" value="1"/>
</dbReference>
<evidence type="ECO:0000256" key="7">
    <source>
        <dbReference type="SAM" id="Phobius"/>
    </source>
</evidence>
<dbReference type="InterPro" id="IPR005467">
    <property type="entry name" value="His_kinase_dom"/>
</dbReference>
<keyword evidence="7" id="KW-0472">Membrane</keyword>
<dbReference type="Gene3D" id="6.10.340.10">
    <property type="match status" value="1"/>
</dbReference>
<dbReference type="GO" id="GO:0000155">
    <property type="term" value="F:phosphorelay sensor kinase activity"/>
    <property type="evidence" value="ECO:0007669"/>
    <property type="project" value="InterPro"/>
</dbReference>
<dbReference type="SUPFAM" id="SSF55874">
    <property type="entry name" value="ATPase domain of HSP90 chaperone/DNA topoisomerase II/histidine kinase"/>
    <property type="match status" value="1"/>
</dbReference>
<dbReference type="CDD" id="cd06225">
    <property type="entry name" value="HAMP"/>
    <property type="match status" value="1"/>
</dbReference>
<dbReference type="Gene3D" id="1.10.287.130">
    <property type="match status" value="1"/>
</dbReference>
<keyword evidence="4" id="KW-0418">Kinase</keyword>
<dbReference type="Gene3D" id="3.30.565.10">
    <property type="entry name" value="Histidine kinase-like ATPase, C-terminal domain"/>
    <property type="match status" value="1"/>
</dbReference>
<dbReference type="SMART" id="SM00388">
    <property type="entry name" value="HisKA"/>
    <property type="match status" value="1"/>
</dbReference>
<keyword evidence="2" id="KW-0808">Transferase</keyword>
<proteinExistence type="predicted"/>
<dbReference type="InterPro" id="IPR036890">
    <property type="entry name" value="HATPase_C_sf"/>
</dbReference>
<dbReference type="AlphaFoldDB" id="A0A0F9FWB9"/>
<dbReference type="InterPro" id="IPR003661">
    <property type="entry name" value="HisK_dim/P_dom"/>
</dbReference>
<evidence type="ECO:0000259" key="8">
    <source>
        <dbReference type="PROSITE" id="PS50109"/>
    </source>
</evidence>
<dbReference type="CDD" id="cd00082">
    <property type="entry name" value="HisKA"/>
    <property type="match status" value="1"/>
</dbReference>
<evidence type="ECO:0000256" key="4">
    <source>
        <dbReference type="ARBA" id="ARBA00022777"/>
    </source>
</evidence>
<feature type="transmembrane region" description="Helical" evidence="7">
    <location>
        <begin position="12"/>
        <end position="32"/>
    </location>
</feature>
<protein>
    <recommendedName>
        <fullName evidence="8">Histidine kinase domain-containing protein</fullName>
    </recommendedName>
</protein>
<dbReference type="PANTHER" id="PTHR43065">
    <property type="entry name" value="SENSOR HISTIDINE KINASE"/>
    <property type="match status" value="1"/>
</dbReference>
<dbReference type="InterPro" id="IPR036097">
    <property type="entry name" value="HisK_dim/P_sf"/>
</dbReference>
<dbReference type="SUPFAM" id="SSF47384">
    <property type="entry name" value="Homodimeric domain of signal transducing histidine kinase"/>
    <property type="match status" value="1"/>
</dbReference>
<dbReference type="PANTHER" id="PTHR43065:SF10">
    <property type="entry name" value="PEROXIDE STRESS-ACTIVATED HISTIDINE KINASE MAK3"/>
    <property type="match status" value="1"/>
</dbReference>
<organism evidence="9">
    <name type="scientific">marine sediment metagenome</name>
    <dbReference type="NCBI Taxonomy" id="412755"/>
    <lineage>
        <taxon>unclassified sequences</taxon>
        <taxon>metagenomes</taxon>
        <taxon>ecological metagenomes</taxon>
    </lineage>
</organism>
<dbReference type="GO" id="GO:0005524">
    <property type="term" value="F:ATP binding"/>
    <property type="evidence" value="ECO:0007669"/>
    <property type="project" value="UniProtKB-KW"/>
</dbReference>
<evidence type="ECO:0000256" key="2">
    <source>
        <dbReference type="ARBA" id="ARBA00022679"/>
    </source>
</evidence>
<dbReference type="InterPro" id="IPR004358">
    <property type="entry name" value="Sig_transdc_His_kin-like_C"/>
</dbReference>
<dbReference type="PRINTS" id="PR00344">
    <property type="entry name" value="BCTRLSENSOR"/>
</dbReference>
<evidence type="ECO:0000313" key="9">
    <source>
        <dbReference type="EMBL" id="KKL82566.1"/>
    </source>
</evidence>
<keyword evidence="7" id="KW-0812">Transmembrane</keyword>
<dbReference type="SMART" id="SM00387">
    <property type="entry name" value="HATPase_c"/>
    <property type="match status" value="1"/>
</dbReference>
<keyword evidence="3" id="KW-0547">Nucleotide-binding</keyword>
<keyword evidence="6" id="KW-0902">Two-component regulatory system</keyword>
<dbReference type="InterPro" id="IPR003594">
    <property type="entry name" value="HATPase_dom"/>
</dbReference>
<keyword evidence="7" id="KW-1133">Transmembrane helix</keyword>
<keyword evidence="5" id="KW-0067">ATP-binding</keyword>
<gene>
    <name evidence="9" type="ORF">LCGC14_1983480</name>
</gene>
<accession>A0A0F9FWB9</accession>